<dbReference type="EMBL" id="MU394306">
    <property type="protein sequence ID" value="KAI6087628.1"/>
    <property type="molecule type" value="Genomic_DNA"/>
</dbReference>
<evidence type="ECO:0000313" key="1">
    <source>
        <dbReference type="EMBL" id="KAI6087628.1"/>
    </source>
</evidence>
<keyword evidence="2" id="KW-1185">Reference proteome</keyword>
<dbReference type="Proteomes" id="UP001497680">
    <property type="component" value="Unassembled WGS sequence"/>
</dbReference>
<proteinExistence type="predicted"/>
<reference evidence="1 2" key="1">
    <citation type="journal article" date="2022" name="New Phytol.">
        <title>Ecological generalism drives hyperdiversity of secondary metabolite gene clusters in xylarialean endophytes.</title>
        <authorList>
            <person name="Franco M.E.E."/>
            <person name="Wisecaver J.H."/>
            <person name="Arnold A.E."/>
            <person name="Ju Y.M."/>
            <person name="Slot J.C."/>
            <person name="Ahrendt S."/>
            <person name="Moore L.P."/>
            <person name="Eastman K.E."/>
            <person name="Scott K."/>
            <person name="Konkel Z."/>
            <person name="Mondo S.J."/>
            <person name="Kuo A."/>
            <person name="Hayes R.D."/>
            <person name="Haridas S."/>
            <person name="Andreopoulos B."/>
            <person name="Riley R."/>
            <person name="LaButti K."/>
            <person name="Pangilinan J."/>
            <person name="Lipzen A."/>
            <person name="Amirebrahimi M."/>
            <person name="Yan J."/>
            <person name="Adam C."/>
            <person name="Keymanesh K."/>
            <person name="Ng V."/>
            <person name="Louie K."/>
            <person name="Northen T."/>
            <person name="Drula E."/>
            <person name="Henrissat B."/>
            <person name="Hsieh H.M."/>
            <person name="Youens-Clark K."/>
            <person name="Lutzoni F."/>
            <person name="Miadlikowska J."/>
            <person name="Eastwood D.C."/>
            <person name="Hamelin R.C."/>
            <person name="Grigoriev I.V."/>
            <person name="U'Ren J.M."/>
        </authorList>
    </citation>
    <scope>NUCLEOTIDE SEQUENCE [LARGE SCALE GENOMIC DNA]</scope>
    <source>
        <strain evidence="1 2">ER1909</strain>
    </source>
</reference>
<name>A0ACC0D4G2_9PEZI</name>
<accession>A0ACC0D4G2</accession>
<evidence type="ECO:0000313" key="2">
    <source>
        <dbReference type="Proteomes" id="UP001497680"/>
    </source>
</evidence>
<organism evidence="1 2">
    <name type="scientific">Hypoxylon rubiginosum</name>
    <dbReference type="NCBI Taxonomy" id="110542"/>
    <lineage>
        <taxon>Eukaryota</taxon>
        <taxon>Fungi</taxon>
        <taxon>Dikarya</taxon>
        <taxon>Ascomycota</taxon>
        <taxon>Pezizomycotina</taxon>
        <taxon>Sordariomycetes</taxon>
        <taxon>Xylariomycetidae</taxon>
        <taxon>Xylariales</taxon>
        <taxon>Hypoxylaceae</taxon>
        <taxon>Hypoxylon</taxon>
    </lineage>
</organism>
<sequence length="94" mass="10762">MRCYLLASAMMALFPVDLLLLKLIYIAPYLCTPATPDRTESRELYAGRHYPSISTHLPKRRLHVYLSTCIPVYLPTCPLTYMCHNALYCCCTCP</sequence>
<comment type="caution">
    <text evidence="1">The sequence shown here is derived from an EMBL/GenBank/DDBJ whole genome shotgun (WGS) entry which is preliminary data.</text>
</comment>
<protein>
    <submittedName>
        <fullName evidence="1">Uncharacterized protein</fullName>
    </submittedName>
</protein>
<gene>
    <name evidence="1" type="ORF">F4821DRAFT_235517</name>
</gene>